<protein>
    <submittedName>
        <fullName evidence="3">Uncharacterized protein</fullName>
    </submittedName>
</protein>
<keyword evidence="1" id="KW-0732">Signal</keyword>
<dbReference type="Proteomes" id="UP000321726">
    <property type="component" value="Unassembled WGS sequence"/>
</dbReference>
<sequence length="62" mass="6918">MFRAGAAILFVLFSSDVFAMVDVYPGTITIEGDKVILTRCDLVSNRYTLISEQHENEGGCRF</sequence>
<feature type="signal peptide" evidence="1">
    <location>
        <begin position="1"/>
        <end position="19"/>
    </location>
</feature>
<reference evidence="3 4" key="1">
    <citation type="submission" date="2016-11" db="EMBL/GenBank/DDBJ databases">
        <authorList>
            <person name="Jaros S."/>
            <person name="Januszkiewicz K."/>
            <person name="Wedrychowicz H."/>
        </authorList>
    </citation>
    <scope>NUCLEOTIDE SEQUENCE [LARGE SCALE GENOMIC DNA]</scope>
    <source>
        <strain evidence="3 4">DSM 4740</strain>
    </source>
</reference>
<dbReference type="EMBL" id="FRCA01000001">
    <property type="protein sequence ID" value="SHL52843.1"/>
    <property type="molecule type" value="Genomic_DNA"/>
</dbReference>
<keyword evidence="5" id="KW-1185">Reference proteome</keyword>
<evidence type="ECO:0000313" key="2">
    <source>
        <dbReference type="EMBL" id="GEN22052.1"/>
    </source>
</evidence>
<evidence type="ECO:0000313" key="4">
    <source>
        <dbReference type="Proteomes" id="UP000184123"/>
    </source>
</evidence>
<accession>A0A1M7BD08</accession>
<dbReference type="Proteomes" id="UP000184123">
    <property type="component" value="Unassembled WGS sequence"/>
</dbReference>
<organism evidence="3 4">
    <name type="scientific">Halomonas cupida</name>
    <dbReference type="NCBI Taxonomy" id="44933"/>
    <lineage>
        <taxon>Bacteria</taxon>
        <taxon>Pseudomonadati</taxon>
        <taxon>Pseudomonadota</taxon>
        <taxon>Gammaproteobacteria</taxon>
        <taxon>Oceanospirillales</taxon>
        <taxon>Halomonadaceae</taxon>
        <taxon>Halomonas</taxon>
    </lineage>
</organism>
<evidence type="ECO:0000313" key="3">
    <source>
        <dbReference type="EMBL" id="SHL52843.1"/>
    </source>
</evidence>
<reference evidence="2 5" key="2">
    <citation type="submission" date="2019-07" db="EMBL/GenBank/DDBJ databases">
        <title>Whole genome shotgun sequence of Halomonas cupida NBRC 102219.</title>
        <authorList>
            <person name="Hosoyama A."/>
            <person name="Uohara A."/>
            <person name="Ohji S."/>
            <person name="Ichikawa N."/>
        </authorList>
    </citation>
    <scope>NUCLEOTIDE SEQUENCE [LARGE SCALE GENOMIC DNA]</scope>
    <source>
        <strain evidence="2 5">NBRC 102219</strain>
    </source>
</reference>
<evidence type="ECO:0000256" key="1">
    <source>
        <dbReference type="SAM" id="SignalP"/>
    </source>
</evidence>
<feature type="chain" id="PRO_5009924077" evidence="1">
    <location>
        <begin position="20"/>
        <end position="62"/>
    </location>
</feature>
<gene>
    <name evidence="2" type="ORF">HCU01_00010</name>
    <name evidence="3" type="ORF">SAMN05660971_00847</name>
</gene>
<evidence type="ECO:0000313" key="5">
    <source>
        <dbReference type="Proteomes" id="UP000321726"/>
    </source>
</evidence>
<dbReference type="AlphaFoldDB" id="A0A1M7BD08"/>
<name>A0A1M7BD08_9GAMM</name>
<proteinExistence type="predicted"/>
<dbReference type="EMBL" id="BJXU01000001">
    <property type="protein sequence ID" value="GEN22052.1"/>
    <property type="molecule type" value="Genomic_DNA"/>
</dbReference>